<dbReference type="AlphaFoldDB" id="A0A9P6PJB3"/>
<comment type="caution">
    <text evidence="7">The sequence shown here is derived from an EMBL/GenBank/DDBJ whole genome shotgun (WGS) entry which is preliminary data.</text>
</comment>
<dbReference type="PANTHER" id="PTHR43791">
    <property type="entry name" value="PERMEASE-RELATED"/>
    <property type="match status" value="1"/>
</dbReference>
<accession>A0A9P6PJB3</accession>
<gene>
    <name evidence="7" type="ORF">BG011_001144</name>
</gene>
<reference evidence="7" key="1">
    <citation type="journal article" date="2020" name="Fungal Divers.">
        <title>Resolving the Mortierellaceae phylogeny through synthesis of multi-gene phylogenetics and phylogenomics.</title>
        <authorList>
            <person name="Vandepol N."/>
            <person name="Liber J."/>
            <person name="Desiro A."/>
            <person name="Na H."/>
            <person name="Kennedy M."/>
            <person name="Barry K."/>
            <person name="Grigoriev I.V."/>
            <person name="Miller A.N."/>
            <person name="O'Donnell K."/>
            <person name="Stajich J.E."/>
            <person name="Bonito G."/>
        </authorList>
    </citation>
    <scope>NUCLEOTIDE SEQUENCE</scope>
    <source>
        <strain evidence="7">KOD948</strain>
    </source>
</reference>
<comment type="subcellular location">
    <subcellularLocation>
        <location evidence="1">Membrane</location>
        <topology evidence="1">Multi-pass membrane protein</topology>
    </subcellularLocation>
</comment>
<dbReference type="PANTHER" id="PTHR43791:SF36">
    <property type="entry name" value="TRANSPORTER, PUTATIVE (AFU_ORTHOLOGUE AFUA_6G08340)-RELATED"/>
    <property type="match status" value="1"/>
</dbReference>
<keyword evidence="4 6" id="KW-1133">Transmembrane helix</keyword>
<dbReference type="SUPFAM" id="SSF103473">
    <property type="entry name" value="MFS general substrate transporter"/>
    <property type="match status" value="1"/>
</dbReference>
<evidence type="ECO:0000313" key="8">
    <source>
        <dbReference type="Proteomes" id="UP000726737"/>
    </source>
</evidence>
<evidence type="ECO:0008006" key="9">
    <source>
        <dbReference type="Google" id="ProtNLM"/>
    </source>
</evidence>
<protein>
    <recommendedName>
        <fullName evidence="9">Allantoate permease</fullName>
    </recommendedName>
</protein>
<evidence type="ECO:0000256" key="1">
    <source>
        <dbReference type="ARBA" id="ARBA00004141"/>
    </source>
</evidence>
<evidence type="ECO:0000313" key="7">
    <source>
        <dbReference type="EMBL" id="KAG0247627.1"/>
    </source>
</evidence>
<dbReference type="EMBL" id="JAAAJA010001286">
    <property type="protein sequence ID" value="KAG0247627.1"/>
    <property type="molecule type" value="Genomic_DNA"/>
</dbReference>
<keyword evidence="8" id="KW-1185">Reference proteome</keyword>
<dbReference type="GO" id="GO:0022857">
    <property type="term" value="F:transmembrane transporter activity"/>
    <property type="evidence" value="ECO:0007669"/>
    <property type="project" value="TreeGrafter"/>
</dbReference>
<name>A0A9P6PJB3_9FUNG</name>
<dbReference type="GO" id="GO:0016020">
    <property type="term" value="C:membrane"/>
    <property type="evidence" value="ECO:0007669"/>
    <property type="project" value="UniProtKB-SubCell"/>
</dbReference>
<evidence type="ECO:0000256" key="6">
    <source>
        <dbReference type="SAM" id="Phobius"/>
    </source>
</evidence>
<dbReference type="InterPro" id="IPR036259">
    <property type="entry name" value="MFS_trans_sf"/>
</dbReference>
<dbReference type="Proteomes" id="UP000726737">
    <property type="component" value="Unassembled WGS sequence"/>
</dbReference>
<dbReference type="OrthoDB" id="2985014at2759"/>
<proteinExistence type="predicted"/>
<sequence>MHTLQIDFKNAISWFTCNSGGHTKRGVAIAAIISVGNLGGVVAGQVYQAPDAANGYVQGHTICASLLGFSLFVILTTKYLFARENRRRDRLTPEEYAREAEGDDLCDNHPAWRYWT</sequence>
<keyword evidence="3 6" id="KW-0812">Transmembrane</keyword>
<evidence type="ECO:0000256" key="4">
    <source>
        <dbReference type="ARBA" id="ARBA00022989"/>
    </source>
</evidence>
<feature type="transmembrane region" description="Helical" evidence="6">
    <location>
        <begin position="27"/>
        <end position="47"/>
    </location>
</feature>
<keyword evidence="2" id="KW-0813">Transport</keyword>
<feature type="transmembrane region" description="Helical" evidence="6">
    <location>
        <begin position="59"/>
        <end position="81"/>
    </location>
</feature>
<keyword evidence="5 6" id="KW-0472">Membrane</keyword>
<evidence type="ECO:0000256" key="2">
    <source>
        <dbReference type="ARBA" id="ARBA00022448"/>
    </source>
</evidence>
<organism evidence="7 8">
    <name type="scientific">Mortierella polycephala</name>
    <dbReference type="NCBI Taxonomy" id="41804"/>
    <lineage>
        <taxon>Eukaryota</taxon>
        <taxon>Fungi</taxon>
        <taxon>Fungi incertae sedis</taxon>
        <taxon>Mucoromycota</taxon>
        <taxon>Mortierellomycotina</taxon>
        <taxon>Mortierellomycetes</taxon>
        <taxon>Mortierellales</taxon>
        <taxon>Mortierellaceae</taxon>
        <taxon>Mortierella</taxon>
    </lineage>
</organism>
<evidence type="ECO:0000256" key="5">
    <source>
        <dbReference type="ARBA" id="ARBA00023136"/>
    </source>
</evidence>
<evidence type="ECO:0000256" key="3">
    <source>
        <dbReference type="ARBA" id="ARBA00022692"/>
    </source>
</evidence>